<comment type="caution">
    <text evidence="11">The sequence shown here is derived from an EMBL/GenBank/DDBJ whole genome shotgun (WGS) entry which is preliminary data.</text>
</comment>
<comment type="subcellular location">
    <subcellularLocation>
        <location evidence="1">Cell membrane</location>
    </subcellularLocation>
</comment>
<evidence type="ECO:0000256" key="5">
    <source>
        <dbReference type="ARBA" id="ARBA00023136"/>
    </source>
</evidence>
<evidence type="ECO:0000313" key="11">
    <source>
        <dbReference type="EMBL" id="NMN93720.1"/>
    </source>
</evidence>
<dbReference type="InterPro" id="IPR001173">
    <property type="entry name" value="Glyco_trans_2-like"/>
</dbReference>
<evidence type="ECO:0000256" key="7">
    <source>
        <dbReference type="ARBA" id="ARBA00037904"/>
    </source>
</evidence>
<dbReference type="PANTHER" id="PTHR43646:SF2">
    <property type="entry name" value="GLYCOSYLTRANSFERASE 2-LIKE DOMAIN-CONTAINING PROTEIN"/>
    <property type="match status" value="1"/>
</dbReference>
<comment type="pathway">
    <text evidence="7">Carotenoid biosynthesis; staphyloxanthin biosynthesis; staphyloxanthin from farnesyl diphosphate: step 4/5.</text>
</comment>
<dbReference type="Gene3D" id="3.90.550.10">
    <property type="entry name" value="Spore Coat Polysaccharide Biosynthesis Protein SpsA, Chain A"/>
    <property type="match status" value="1"/>
</dbReference>
<accession>A0A848KC74</accession>
<dbReference type="EMBL" id="VCQU01000001">
    <property type="protein sequence ID" value="NMN93720.1"/>
    <property type="molecule type" value="Genomic_DNA"/>
</dbReference>
<dbReference type="GO" id="GO:0016757">
    <property type="term" value="F:glycosyltransferase activity"/>
    <property type="evidence" value="ECO:0007669"/>
    <property type="project" value="UniProtKB-KW"/>
</dbReference>
<reference evidence="11 12" key="2">
    <citation type="submission" date="2020-06" db="EMBL/GenBank/DDBJ databases">
        <title>Antribacter stalactiti gen. nov., sp. nov., a new member of the family Nacardiaceae isolated from a cave.</title>
        <authorList>
            <person name="Kim I.S."/>
        </authorList>
    </citation>
    <scope>NUCLEOTIDE SEQUENCE [LARGE SCALE GENOMIC DNA]</scope>
    <source>
        <strain evidence="11 12">YC2-7</strain>
    </source>
</reference>
<organism evidence="11 12">
    <name type="scientific">Antrihabitans stalactiti</name>
    <dbReference type="NCBI Taxonomy" id="2584121"/>
    <lineage>
        <taxon>Bacteria</taxon>
        <taxon>Bacillati</taxon>
        <taxon>Actinomycetota</taxon>
        <taxon>Actinomycetes</taxon>
        <taxon>Mycobacteriales</taxon>
        <taxon>Nocardiaceae</taxon>
        <taxon>Antrihabitans</taxon>
    </lineage>
</organism>
<dbReference type="GO" id="GO:0005886">
    <property type="term" value="C:plasma membrane"/>
    <property type="evidence" value="ECO:0007669"/>
    <property type="project" value="UniProtKB-SubCell"/>
</dbReference>
<evidence type="ECO:0000313" key="12">
    <source>
        <dbReference type="Proteomes" id="UP000535543"/>
    </source>
</evidence>
<dbReference type="AlphaFoldDB" id="A0A848KC74"/>
<evidence type="ECO:0000256" key="3">
    <source>
        <dbReference type="ARBA" id="ARBA00022676"/>
    </source>
</evidence>
<keyword evidence="3" id="KW-0328">Glycosyltransferase</keyword>
<feature type="domain" description="Glycosyltransferase 2-like" evidence="10">
    <location>
        <begin position="6"/>
        <end position="145"/>
    </location>
</feature>
<dbReference type="Proteomes" id="UP000535543">
    <property type="component" value="Unassembled WGS sequence"/>
</dbReference>
<evidence type="ECO:0000256" key="9">
    <source>
        <dbReference type="ARBA" id="ARBA00040345"/>
    </source>
</evidence>
<evidence type="ECO:0000256" key="8">
    <source>
        <dbReference type="ARBA" id="ARBA00038120"/>
    </source>
</evidence>
<dbReference type="SUPFAM" id="SSF53448">
    <property type="entry name" value="Nucleotide-diphospho-sugar transferases"/>
    <property type="match status" value="1"/>
</dbReference>
<protein>
    <recommendedName>
        <fullName evidence="9">4,4'-diaponeurosporenoate glycosyltransferase</fullName>
    </recommendedName>
</protein>
<evidence type="ECO:0000256" key="1">
    <source>
        <dbReference type="ARBA" id="ARBA00004236"/>
    </source>
</evidence>
<evidence type="ECO:0000259" key="10">
    <source>
        <dbReference type="Pfam" id="PF00535"/>
    </source>
</evidence>
<keyword evidence="4 11" id="KW-0808">Transferase</keyword>
<reference evidence="11 12" key="1">
    <citation type="submission" date="2019-05" db="EMBL/GenBank/DDBJ databases">
        <authorList>
            <person name="Lee S.D."/>
        </authorList>
    </citation>
    <scope>NUCLEOTIDE SEQUENCE [LARGE SCALE GENOMIC DNA]</scope>
    <source>
        <strain evidence="11 12">YC2-7</strain>
    </source>
</reference>
<evidence type="ECO:0000256" key="4">
    <source>
        <dbReference type="ARBA" id="ARBA00022679"/>
    </source>
</evidence>
<sequence length="224" mass="24498">MDRIVVVVPAHNEASRLPQCLASIDRARHAAPVPVEVIVVLDACTDGSRDGLDLADTVVAIDDRNVGMARSVGFASSRNTSPETWFATTDADCTVGREWLRGHWDHARQGARVVCGTVQVDDWTHLGERVRRRYEAGYARRSGRQHHHIHGANLGVAARDYWSIGGFNALPTREDVDLVDRLGRAGVPITWASNLPVSTSARLHGRAHGGFADHLRKLHLDAAS</sequence>
<comment type="function">
    <text evidence="6">Catalyzes the glycosylation of 4,4'-diaponeurosporenoate, i.e. the esterification of glucose at the C1'' position with the carboxyl group of 4,4'-diaponeurosporenic acid, to form glycosyl-4,4'-diaponeurosporenoate. This is a step in the biosynthesis of staphyloxanthin, an orange pigment present in most staphylococci strains.</text>
</comment>
<keyword evidence="12" id="KW-1185">Reference proteome</keyword>
<proteinExistence type="inferred from homology"/>
<keyword evidence="2" id="KW-1003">Cell membrane</keyword>
<keyword evidence="5" id="KW-0472">Membrane</keyword>
<dbReference type="RefSeq" id="WP_169584417.1">
    <property type="nucleotide sequence ID" value="NZ_VCQU01000001.1"/>
</dbReference>
<dbReference type="PANTHER" id="PTHR43646">
    <property type="entry name" value="GLYCOSYLTRANSFERASE"/>
    <property type="match status" value="1"/>
</dbReference>
<comment type="similarity">
    <text evidence="8">Belongs to the glycosyltransferase 2 family. CrtQ subfamily.</text>
</comment>
<dbReference type="Pfam" id="PF00535">
    <property type="entry name" value="Glycos_transf_2"/>
    <property type="match status" value="1"/>
</dbReference>
<name>A0A848KC74_9NOCA</name>
<gene>
    <name evidence="11" type="ORF">FGL95_01535</name>
</gene>
<dbReference type="InterPro" id="IPR029044">
    <property type="entry name" value="Nucleotide-diphossugar_trans"/>
</dbReference>
<evidence type="ECO:0000256" key="6">
    <source>
        <dbReference type="ARBA" id="ARBA00037281"/>
    </source>
</evidence>
<evidence type="ECO:0000256" key="2">
    <source>
        <dbReference type="ARBA" id="ARBA00022475"/>
    </source>
</evidence>